<dbReference type="Pfam" id="PF01979">
    <property type="entry name" value="Amidohydro_1"/>
    <property type="match status" value="1"/>
</dbReference>
<evidence type="ECO:0000259" key="5">
    <source>
        <dbReference type="Pfam" id="PF13382"/>
    </source>
</evidence>
<dbReference type="InterPro" id="IPR006680">
    <property type="entry name" value="Amidohydro-rel"/>
</dbReference>
<evidence type="ECO:0000313" key="6">
    <source>
        <dbReference type="EMBL" id="HIR63458.1"/>
    </source>
</evidence>
<dbReference type="EMBL" id="DVHI01000099">
    <property type="protein sequence ID" value="HIR63458.1"/>
    <property type="molecule type" value="Genomic_DNA"/>
</dbReference>
<reference evidence="6" key="2">
    <citation type="journal article" date="2021" name="PeerJ">
        <title>Extensive microbial diversity within the chicken gut microbiome revealed by metagenomics and culture.</title>
        <authorList>
            <person name="Gilroy R."/>
            <person name="Ravi A."/>
            <person name="Getino M."/>
            <person name="Pursley I."/>
            <person name="Horton D.L."/>
            <person name="Alikhan N.F."/>
            <person name="Baker D."/>
            <person name="Gharbi K."/>
            <person name="Hall N."/>
            <person name="Watson M."/>
            <person name="Adriaenssens E.M."/>
            <person name="Foster-Nyarko E."/>
            <person name="Jarju S."/>
            <person name="Secka A."/>
            <person name="Antonio M."/>
            <person name="Oren A."/>
            <person name="Chaudhuri R.R."/>
            <person name="La Ragione R."/>
            <person name="Hildebrand F."/>
            <person name="Pallen M.J."/>
        </authorList>
    </citation>
    <scope>NUCLEOTIDE SEQUENCE</scope>
    <source>
        <strain evidence="6">ChiHjej13B12-12457</strain>
    </source>
</reference>
<keyword evidence="1 3" id="KW-0378">Hydrolase</keyword>
<dbReference type="AlphaFoldDB" id="A0A9D1J7C2"/>
<evidence type="ECO:0000256" key="2">
    <source>
        <dbReference type="ARBA" id="ARBA00023211"/>
    </source>
</evidence>
<evidence type="ECO:0000256" key="3">
    <source>
        <dbReference type="HAMAP-Rule" id="MF_01518"/>
    </source>
</evidence>
<dbReference type="Proteomes" id="UP000886744">
    <property type="component" value="Unassembled WGS sequence"/>
</dbReference>
<comment type="cofactor">
    <cofactor evidence="3">
        <name>Mn(2+)</name>
        <dbReference type="ChEBI" id="CHEBI:29035"/>
    </cofactor>
</comment>
<feature type="domain" description="Adenine deaminase C-terminal" evidence="5">
    <location>
        <begin position="392"/>
        <end position="535"/>
    </location>
</feature>
<evidence type="ECO:0000313" key="7">
    <source>
        <dbReference type="Proteomes" id="UP000886744"/>
    </source>
</evidence>
<dbReference type="PANTHER" id="PTHR11113:SF2">
    <property type="entry name" value="ADENINE DEAMINASE"/>
    <property type="match status" value="1"/>
</dbReference>
<dbReference type="InterPro" id="IPR006679">
    <property type="entry name" value="Adenine_deam"/>
</dbReference>
<sequence>METSFTGHIVDIAGRRTYPGTIICREGKILKIRKVDEVREGAPYYLPGLMDAHVHIESSMMTPVNFAKAAVAHGVVGAVSDPHEIVNVLGTDGLDFMVRNAGCTRFNVCWGLPSCVPSSCMESAGAEIDAAETAELIRRKDISYLSEMMNYPGVLCRDAEVMGKIAAARAAGKPVDGHAPGLTGEDLAKYVSAGISTDHECATLEEARRRAALGMKVIVREGSAARNFDALARIISEAPDMTMLCSDDRHPDDLMQGHIDAMVRRGTALGISIWDMLKAAAVNPVLHYRIGSGLMNPGDRATFIAVDNLTDFNVLQTIMDGLVVYSAADGGLDRQALMLAEPSSEMPNRFEARRISEPDIAIGYGPNARVITAYDGELFTGREEIPAEGLSDPQIQKIVVYNRYGHNSPKTGYIKGFGLVKGAIGSSVAHDSHNIVAVGSSDADLVRVINAIIDAKGGIAVSDGRDTDILPLPIAGLMSGLEADELSARYKELDLKAKRLGCRFHAPFITLSFMALPVIPSLKLTDMGLVDVDNFCFTEVLY</sequence>
<comment type="similarity">
    <text evidence="3">Belongs to the metallo-dependent hydrolases superfamily. Adenine deaminase family.</text>
</comment>
<dbReference type="PANTHER" id="PTHR11113">
    <property type="entry name" value="N-ACETYLGLUCOSAMINE-6-PHOSPHATE DEACETYLASE"/>
    <property type="match status" value="1"/>
</dbReference>
<organism evidence="6 7">
    <name type="scientific">Candidatus Coprenecus avistercoris</name>
    <dbReference type="NCBI Taxonomy" id="2840730"/>
    <lineage>
        <taxon>Bacteria</taxon>
        <taxon>Pseudomonadati</taxon>
        <taxon>Bacteroidota</taxon>
        <taxon>Bacteroidia</taxon>
        <taxon>Bacteroidales</taxon>
        <taxon>Rikenellaceae</taxon>
        <taxon>Rikenellaceae incertae sedis</taxon>
        <taxon>Candidatus Coprenecus</taxon>
    </lineage>
</organism>
<proteinExistence type="inferred from homology"/>
<evidence type="ECO:0000259" key="4">
    <source>
        <dbReference type="Pfam" id="PF01979"/>
    </source>
</evidence>
<dbReference type="HAMAP" id="MF_01518">
    <property type="entry name" value="Adenine_deamin"/>
    <property type="match status" value="1"/>
</dbReference>
<comment type="catalytic activity">
    <reaction evidence="3">
        <text>adenine + H2O + H(+) = hypoxanthine + NH4(+)</text>
        <dbReference type="Rhea" id="RHEA:23688"/>
        <dbReference type="ChEBI" id="CHEBI:15377"/>
        <dbReference type="ChEBI" id="CHEBI:15378"/>
        <dbReference type="ChEBI" id="CHEBI:16708"/>
        <dbReference type="ChEBI" id="CHEBI:17368"/>
        <dbReference type="ChEBI" id="CHEBI:28938"/>
        <dbReference type="EC" id="3.5.4.2"/>
    </reaction>
</comment>
<dbReference type="GO" id="GO:0000034">
    <property type="term" value="F:adenine deaminase activity"/>
    <property type="evidence" value="ECO:0007669"/>
    <property type="project" value="UniProtKB-UniRule"/>
</dbReference>
<dbReference type="EC" id="3.5.4.2" evidence="3"/>
<gene>
    <name evidence="3 6" type="primary">ade</name>
    <name evidence="6" type="ORF">IAC94_08070</name>
</gene>
<protein>
    <recommendedName>
        <fullName evidence="3">Adenine deaminase</fullName>
        <shortName evidence="3">Adenase</shortName>
        <shortName evidence="3">Adenine aminase</shortName>
        <ecNumber evidence="3">3.5.4.2</ecNumber>
    </recommendedName>
</protein>
<dbReference type="Pfam" id="PF13382">
    <property type="entry name" value="Adenine_deam_C"/>
    <property type="match status" value="1"/>
</dbReference>
<dbReference type="Gene3D" id="3.20.20.140">
    <property type="entry name" value="Metal-dependent hydrolases"/>
    <property type="match status" value="1"/>
</dbReference>
<evidence type="ECO:0000256" key="1">
    <source>
        <dbReference type="ARBA" id="ARBA00022801"/>
    </source>
</evidence>
<keyword evidence="2 3" id="KW-0464">Manganese</keyword>
<feature type="domain" description="Amidohydrolase-related" evidence="4">
    <location>
        <begin position="45"/>
        <end position="323"/>
    </location>
</feature>
<dbReference type="NCBIfam" id="TIGR01178">
    <property type="entry name" value="ade"/>
    <property type="match status" value="1"/>
</dbReference>
<dbReference type="InterPro" id="IPR026912">
    <property type="entry name" value="Adenine_deam_C"/>
</dbReference>
<accession>A0A9D1J7C2</accession>
<comment type="caution">
    <text evidence="6">The sequence shown here is derived from an EMBL/GenBank/DDBJ whole genome shotgun (WGS) entry which is preliminary data.</text>
</comment>
<dbReference type="InterPro" id="IPR032466">
    <property type="entry name" value="Metal_Hydrolase"/>
</dbReference>
<dbReference type="GO" id="GO:0006146">
    <property type="term" value="P:adenine catabolic process"/>
    <property type="evidence" value="ECO:0007669"/>
    <property type="project" value="InterPro"/>
</dbReference>
<name>A0A9D1J7C2_9BACT</name>
<reference evidence="6" key="1">
    <citation type="submission" date="2020-10" db="EMBL/GenBank/DDBJ databases">
        <authorList>
            <person name="Gilroy R."/>
        </authorList>
    </citation>
    <scope>NUCLEOTIDE SEQUENCE</scope>
    <source>
        <strain evidence="6">ChiHjej13B12-12457</strain>
    </source>
</reference>
<dbReference type="SUPFAM" id="SSF51556">
    <property type="entry name" value="Metallo-dependent hydrolases"/>
    <property type="match status" value="1"/>
</dbReference>